<feature type="domain" description="Histidine kinase" evidence="6">
    <location>
        <begin position="455"/>
        <end position="679"/>
    </location>
</feature>
<dbReference type="SMART" id="SM00388">
    <property type="entry name" value="HisKA"/>
    <property type="match status" value="1"/>
</dbReference>
<evidence type="ECO:0000313" key="10">
    <source>
        <dbReference type="EMBL" id="CRH05972.1"/>
    </source>
</evidence>
<dbReference type="Pfam" id="PF08448">
    <property type="entry name" value="PAS_4"/>
    <property type="match status" value="1"/>
</dbReference>
<dbReference type="CDD" id="cd00082">
    <property type="entry name" value="HisKA"/>
    <property type="match status" value="1"/>
</dbReference>
<dbReference type="PANTHER" id="PTHR43065">
    <property type="entry name" value="SENSOR HISTIDINE KINASE"/>
    <property type="match status" value="1"/>
</dbReference>
<dbReference type="InterPro" id="IPR005467">
    <property type="entry name" value="His_kinase_dom"/>
</dbReference>
<reference evidence="10" key="1">
    <citation type="submission" date="2015-04" db="EMBL/GenBank/DDBJ databases">
        <authorList>
            <person name="Syromyatnikov M.Y."/>
            <person name="Popov V.N."/>
        </authorList>
    </citation>
    <scope>NUCLEOTIDE SEQUENCE</scope>
    <source>
        <strain evidence="10">MO-1</strain>
    </source>
</reference>
<dbReference type="SMART" id="SM00086">
    <property type="entry name" value="PAC"/>
    <property type="match status" value="2"/>
</dbReference>
<dbReference type="InterPro" id="IPR036097">
    <property type="entry name" value="HisK_dim/P_sf"/>
</dbReference>
<dbReference type="EMBL" id="LO017727">
    <property type="protein sequence ID" value="CRH05972.1"/>
    <property type="molecule type" value="Genomic_DNA"/>
</dbReference>
<dbReference type="InterPro" id="IPR001610">
    <property type="entry name" value="PAC"/>
</dbReference>
<evidence type="ECO:0000259" key="9">
    <source>
        <dbReference type="PROSITE" id="PS50113"/>
    </source>
</evidence>
<dbReference type="PROSITE" id="PS50110">
    <property type="entry name" value="RESPONSE_REGULATORY"/>
    <property type="match status" value="1"/>
</dbReference>
<dbReference type="SMART" id="SM00091">
    <property type="entry name" value="PAS"/>
    <property type="match status" value="2"/>
</dbReference>
<dbReference type="PROSITE" id="PS50113">
    <property type="entry name" value="PAC"/>
    <property type="match status" value="2"/>
</dbReference>
<keyword evidence="5" id="KW-1133">Transmembrane helix</keyword>
<evidence type="ECO:0000259" key="8">
    <source>
        <dbReference type="PROSITE" id="PS50112"/>
    </source>
</evidence>
<organism evidence="10">
    <name type="scientific">Magnetococcus massalia (strain MO-1)</name>
    <dbReference type="NCBI Taxonomy" id="451514"/>
    <lineage>
        <taxon>Bacteria</taxon>
        <taxon>Pseudomonadati</taxon>
        <taxon>Pseudomonadota</taxon>
        <taxon>Magnetococcia</taxon>
        <taxon>Magnetococcales</taxon>
        <taxon>Magnetococcaceae</taxon>
        <taxon>Magnetococcus</taxon>
    </lineage>
</organism>
<dbReference type="PRINTS" id="PR00344">
    <property type="entry name" value="BCTRLSENSOR"/>
</dbReference>
<dbReference type="SUPFAM" id="SSF55874">
    <property type="entry name" value="ATPase domain of HSP90 chaperone/DNA topoisomerase II/histidine kinase"/>
    <property type="match status" value="1"/>
</dbReference>
<dbReference type="SMART" id="SM00387">
    <property type="entry name" value="HATPase_c"/>
    <property type="match status" value="1"/>
</dbReference>
<dbReference type="Pfam" id="PF00512">
    <property type="entry name" value="HisKA"/>
    <property type="match status" value="1"/>
</dbReference>
<evidence type="ECO:0000256" key="2">
    <source>
        <dbReference type="ARBA" id="ARBA00012438"/>
    </source>
</evidence>
<dbReference type="GO" id="GO:0000155">
    <property type="term" value="F:phosphorelay sensor kinase activity"/>
    <property type="evidence" value="ECO:0007669"/>
    <property type="project" value="InterPro"/>
</dbReference>
<dbReference type="InterPro" id="IPR000014">
    <property type="entry name" value="PAS"/>
</dbReference>
<feature type="domain" description="PAC" evidence="9">
    <location>
        <begin position="263"/>
        <end position="315"/>
    </location>
</feature>
<keyword evidence="10" id="KW-0418">Kinase</keyword>
<dbReference type="InterPro" id="IPR004358">
    <property type="entry name" value="Sig_transdc_His_kin-like_C"/>
</dbReference>
<dbReference type="EC" id="2.7.13.3" evidence="2"/>
<keyword evidence="5" id="KW-0472">Membrane</keyword>
<feature type="modified residue" description="4-aspartylphosphate" evidence="4">
    <location>
        <position position="752"/>
    </location>
</feature>
<evidence type="ECO:0000256" key="3">
    <source>
        <dbReference type="ARBA" id="ARBA00022553"/>
    </source>
</evidence>
<dbReference type="PROSITE" id="PS50112">
    <property type="entry name" value="PAS"/>
    <property type="match status" value="1"/>
</dbReference>
<evidence type="ECO:0000256" key="4">
    <source>
        <dbReference type="PROSITE-ProRule" id="PRU00169"/>
    </source>
</evidence>
<comment type="catalytic activity">
    <reaction evidence="1">
        <text>ATP + protein L-histidine = ADP + protein N-phospho-L-histidine.</text>
        <dbReference type="EC" id="2.7.13.3"/>
    </reaction>
</comment>
<dbReference type="Gene3D" id="3.30.565.10">
    <property type="entry name" value="Histidine kinase-like ATPase, C-terminal domain"/>
    <property type="match status" value="1"/>
</dbReference>
<dbReference type="InterPro" id="IPR001789">
    <property type="entry name" value="Sig_transdc_resp-reg_receiver"/>
</dbReference>
<sequence length="821" mass="90854">MDEQKARLQEIVMNQARFIEAVYRFDSMYNSDYPDGNEAATISQIKEAHENFAGFGDTGEFTLARKLIGQTAQIDFILRHRHNQSDKPPPIPYSSNLAEPMRQALSGISGITIGLDYRGELVMAAHEPLPALGWGVVAKLDLAEVRAPFIRILGYWALFAILLVGVGTYLFYRVGSPIIRQLQASEADIKTTLNSIGDAVIACDCNSFITRMNPVAENLTGWRLEDAMGKPLPEVFKIVSSLTGETVASPMEKVLQDGVIVGLANHTDLIARDGSRIPIADSGAPIRGEQGQISGVVLVFRDVTEAYEKEKQLRESEARFRNLYLNAPIPYQSLDSDGRLISVNNAWLNTLGFTQFEQAEGKWFGDLLPESYQKLFQDRFPKFKERGETHNVEFEMIRADGIPIQVSFEGRVSRNNQGEFVQTHCLLTDITEKKQMEQQLRQAQKMEAVGALTGGIAHDFNNILGSIIGFNELARERLDDKHPVKSFLDHVHTGSLRAKELIAQLLSFSRQSDSTKTSLLLEPLVKETLKMIQATIPSSIEINPHLQGTSELTIHANATEIYQTLMNLCANAAFEMTESGGQIDISLEQVELDESQAQKKMLTSGDYVLLTVSDTGPGIPPENLNRIFDPFFTSKPVGEGTGLGLSVVHGIVKDCAGQIDVDSKLGQGTTFRIYLPLFHDQERESSSEVADESHASPASAVILLVDDEPTLVELSQAQLQLLGHQVIAHTESRAALSYFQENATAIDLVITDQAMPHLTGLDLIQKMRLIRPELPVIVCTGFSQSITPERIRQLGIQSLLMKPILKDDLHRAVQKALQKEA</sequence>
<dbReference type="SMART" id="SM00448">
    <property type="entry name" value="REC"/>
    <property type="match status" value="1"/>
</dbReference>
<proteinExistence type="predicted"/>
<keyword evidence="10" id="KW-0808">Transferase</keyword>
<dbReference type="InterPro" id="IPR003661">
    <property type="entry name" value="HisK_dim/P_dom"/>
</dbReference>
<dbReference type="SUPFAM" id="SSF55785">
    <property type="entry name" value="PYP-like sensor domain (PAS domain)"/>
    <property type="match status" value="2"/>
</dbReference>
<dbReference type="Pfam" id="PF02518">
    <property type="entry name" value="HATPase_c"/>
    <property type="match status" value="1"/>
</dbReference>
<dbReference type="Gene3D" id="3.30.450.20">
    <property type="entry name" value="PAS domain"/>
    <property type="match status" value="2"/>
</dbReference>
<name>A0A1S7LG90_MAGMO</name>
<feature type="domain" description="PAC" evidence="9">
    <location>
        <begin position="390"/>
        <end position="442"/>
    </location>
</feature>
<keyword evidence="3 4" id="KW-0597">Phosphoprotein</keyword>
<dbReference type="CDD" id="cd00130">
    <property type="entry name" value="PAS"/>
    <property type="match status" value="2"/>
</dbReference>
<dbReference type="PROSITE" id="PS50109">
    <property type="entry name" value="HIS_KIN"/>
    <property type="match status" value="1"/>
</dbReference>
<dbReference type="CDD" id="cd00156">
    <property type="entry name" value="REC"/>
    <property type="match status" value="1"/>
</dbReference>
<evidence type="ECO:0000259" key="7">
    <source>
        <dbReference type="PROSITE" id="PS50110"/>
    </source>
</evidence>
<protein>
    <recommendedName>
        <fullName evidence="2">histidine kinase</fullName>
        <ecNumber evidence="2">2.7.13.3</ecNumber>
    </recommendedName>
</protein>
<dbReference type="Pfam" id="PF00072">
    <property type="entry name" value="Response_reg"/>
    <property type="match status" value="1"/>
</dbReference>
<dbReference type="PANTHER" id="PTHR43065:SF42">
    <property type="entry name" value="TWO-COMPONENT SENSOR PPRA"/>
    <property type="match status" value="1"/>
</dbReference>
<dbReference type="SUPFAM" id="SSF47384">
    <property type="entry name" value="Homodimeric domain of signal transducing histidine kinase"/>
    <property type="match status" value="1"/>
</dbReference>
<dbReference type="InterPro" id="IPR036890">
    <property type="entry name" value="HATPase_C_sf"/>
</dbReference>
<evidence type="ECO:0000259" key="6">
    <source>
        <dbReference type="PROSITE" id="PS50109"/>
    </source>
</evidence>
<dbReference type="InterPro" id="IPR035965">
    <property type="entry name" value="PAS-like_dom_sf"/>
</dbReference>
<dbReference type="InterPro" id="IPR003594">
    <property type="entry name" value="HATPase_dom"/>
</dbReference>
<keyword evidence="5" id="KW-0812">Transmembrane</keyword>
<evidence type="ECO:0000256" key="5">
    <source>
        <dbReference type="SAM" id="Phobius"/>
    </source>
</evidence>
<dbReference type="InterPro" id="IPR011006">
    <property type="entry name" value="CheY-like_superfamily"/>
</dbReference>
<dbReference type="Gene3D" id="1.10.287.130">
    <property type="match status" value="1"/>
</dbReference>
<evidence type="ECO:0000256" key="1">
    <source>
        <dbReference type="ARBA" id="ARBA00000085"/>
    </source>
</evidence>
<dbReference type="AlphaFoldDB" id="A0A1S7LG90"/>
<dbReference type="InterPro" id="IPR013656">
    <property type="entry name" value="PAS_4"/>
</dbReference>
<feature type="domain" description="Response regulatory" evidence="7">
    <location>
        <begin position="701"/>
        <end position="817"/>
    </location>
</feature>
<dbReference type="Pfam" id="PF13426">
    <property type="entry name" value="PAS_9"/>
    <property type="match status" value="1"/>
</dbReference>
<dbReference type="SUPFAM" id="SSF52172">
    <property type="entry name" value="CheY-like"/>
    <property type="match status" value="1"/>
</dbReference>
<accession>A0A1S7LG90</accession>
<dbReference type="NCBIfam" id="TIGR00229">
    <property type="entry name" value="sensory_box"/>
    <property type="match status" value="2"/>
</dbReference>
<gene>
    <name evidence="10" type="ORF">MAGMO_1795</name>
</gene>
<feature type="transmembrane region" description="Helical" evidence="5">
    <location>
        <begin position="152"/>
        <end position="172"/>
    </location>
</feature>
<dbReference type="InterPro" id="IPR000700">
    <property type="entry name" value="PAS-assoc_C"/>
</dbReference>
<feature type="domain" description="PAS" evidence="8">
    <location>
        <begin position="185"/>
        <end position="258"/>
    </location>
</feature>
<dbReference type="Gene3D" id="3.40.50.2300">
    <property type="match status" value="1"/>
</dbReference>